<organism evidence="1">
    <name type="scientific">Thiomonas intermedia (strain K12)</name>
    <name type="common">Thiobacillus intermedius</name>
    <dbReference type="NCBI Taxonomy" id="75379"/>
    <lineage>
        <taxon>Bacteria</taxon>
        <taxon>Pseudomonadati</taxon>
        <taxon>Pseudomonadota</taxon>
        <taxon>Betaproteobacteria</taxon>
        <taxon>Burkholderiales</taxon>
        <taxon>Thiomonas</taxon>
    </lineage>
</organism>
<dbReference type="KEGG" id="tin:Tint_2432"/>
<dbReference type="STRING" id="75379.Tint_2432"/>
<dbReference type="SUPFAM" id="SSF52540">
    <property type="entry name" value="P-loop containing nucleoside triphosphate hydrolases"/>
    <property type="match status" value="1"/>
</dbReference>
<dbReference type="BioCyc" id="TINT75379:TINT_RS12175-MONOMER"/>
<dbReference type="HOGENOM" id="CLU_094497_2_1_4"/>
<dbReference type="Gene3D" id="3.40.50.300">
    <property type="entry name" value="P-loop containing nucleotide triphosphate hydrolases"/>
    <property type="match status" value="1"/>
</dbReference>
<dbReference type="eggNOG" id="COG4185">
    <property type="taxonomic scope" value="Bacteria"/>
</dbReference>
<dbReference type="AlphaFoldDB" id="D5X4W7"/>
<name>D5X4W7_THIK1</name>
<evidence type="ECO:0000313" key="1">
    <source>
        <dbReference type="EMBL" id="ADG31781.1"/>
    </source>
</evidence>
<proteinExistence type="predicted"/>
<evidence type="ECO:0008006" key="2">
    <source>
        <dbReference type="Google" id="ProtNLM"/>
    </source>
</evidence>
<dbReference type="EMBL" id="CP002021">
    <property type="protein sequence ID" value="ADG31781.1"/>
    <property type="molecule type" value="Genomic_DNA"/>
</dbReference>
<reference evidence="1" key="1">
    <citation type="submission" date="2010-04" db="EMBL/GenBank/DDBJ databases">
        <title>Complete sequence of Thiomonas intermedia K12.</title>
        <authorList>
            <consortium name="US DOE Joint Genome Institute"/>
            <person name="Lucas S."/>
            <person name="Copeland A."/>
            <person name="Lapidus A."/>
            <person name="Cheng J.-F."/>
            <person name="Bruce D."/>
            <person name="Goodwin L."/>
            <person name="Pitluck S."/>
            <person name="Davenport K."/>
            <person name="Detter J.C."/>
            <person name="Han C."/>
            <person name="Tapia R."/>
            <person name="Land M."/>
            <person name="Hauser L."/>
            <person name="Kyrpides N."/>
            <person name="Ovchinnikova G."/>
            <person name="Kerfeld C.A."/>
            <person name="Cannon G.C."/>
            <person name="Heinhorst S."/>
            <person name="Woyke T."/>
        </authorList>
    </citation>
    <scope>NUCLEOTIDE SEQUENCE [LARGE SCALE GENOMIC DNA]</scope>
    <source>
        <strain evidence="1">K12</strain>
    </source>
</reference>
<dbReference type="PANTHER" id="PTHR39206:SF1">
    <property type="entry name" value="SLL8004 PROTEIN"/>
    <property type="match status" value="1"/>
</dbReference>
<accession>D5X4W7</accession>
<protein>
    <recommendedName>
        <fullName evidence="2">UDP-N-acetylglucosamine kinase</fullName>
    </recommendedName>
</protein>
<dbReference type="InterPro" id="IPR027417">
    <property type="entry name" value="P-loop_NTPase"/>
</dbReference>
<gene>
    <name evidence="1" type="ordered locus">Tint_2432</name>
</gene>
<sequence length="173" mass="18956">MNLEHRILLIAGPNGAGKTTFAKIFLPEADYSDFINADLIASGLSPFDPDRAARRAARLMLEEIDLRVKNGKSFAMETTLSGRGYAAQIPRWRALGYHAKLVFLSLPDAEMAVQRVAARVAQGGHAIPEAVIRRRFSAGLLNFHHLYKPLVNAWALYDNSGDLPSLISSGDNP</sequence>
<dbReference type="PANTHER" id="PTHR39206">
    <property type="entry name" value="SLL8004 PROTEIN"/>
    <property type="match status" value="1"/>
</dbReference>
<dbReference type="Pfam" id="PF13671">
    <property type="entry name" value="AAA_33"/>
    <property type="match status" value="1"/>
</dbReference>